<dbReference type="Proteomes" id="UP000646749">
    <property type="component" value="Unassembled WGS sequence"/>
</dbReference>
<organism evidence="1 2">
    <name type="scientific">Plantactinospora endophytica</name>
    <dbReference type="NCBI Taxonomy" id="673535"/>
    <lineage>
        <taxon>Bacteria</taxon>
        <taxon>Bacillati</taxon>
        <taxon>Actinomycetota</taxon>
        <taxon>Actinomycetes</taxon>
        <taxon>Micromonosporales</taxon>
        <taxon>Micromonosporaceae</taxon>
        <taxon>Plantactinospora</taxon>
    </lineage>
</organism>
<dbReference type="Pfam" id="PF21863">
    <property type="entry name" value="HTH_67"/>
    <property type="match status" value="1"/>
</dbReference>
<keyword evidence="2" id="KW-1185">Reference proteome</keyword>
<proteinExistence type="predicted"/>
<protein>
    <submittedName>
        <fullName evidence="1">Uncharacterized protein</fullName>
    </submittedName>
</protein>
<gene>
    <name evidence="1" type="ORF">Pen02_06430</name>
</gene>
<name>A0ABQ4DTE0_9ACTN</name>
<evidence type="ECO:0000313" key="1">
    <source>
        <dbReference type="EMBL" id="GIG85707.1"/>
    </source>
</evidence>
<dbReference type="NCBIfam" id="NF047719">
    <property type="entry name" value="SCO6745_fam_HTH"/>
    <property type="match status" value="1"/>
</dbReference>
<dbReference type="InterPro" id="IPR054058">
    <property type="entry name" value="HTH_67"/>
</dbReference>
<comment type="caution">
    <text evidence="1">The sequence shown here is derived from an EMBL/GenBank/DDBJ whole genome shotgun (WGS) entry which is preliminary data.</text>
</comment>
<dbReference type="EMBL" id="BONW01000002">
    <property type="protein sequence ID" value="GIG85707.1"/>
    <property type="molecule type" value="Genomic_DNA"/>
</dbReference>
<dbReference type="RefSeq" id="WP_203864394.1">
    <property type="nucleotide sequence ID" value="NZ_BONW01000002.1"/>
</dbReference>
<evidence type="ECO:0000313" key="2">
    <source>
        <dbReference type="Proteomes" id="UP000646749"/>
    </source>
</evidence>
<accession>A0ABQ4DTE0</accession>
<reference evidence="1 2" key="1">
    <citation type="submission" date="2021-01" db="EMBL/GenBank/DDBJ databases">
        <title>Whole genome shotgun sequence of Plantactinospora endophytica NBRC 110450.</title>
        <authorList>
            <person name="Komaki H."/>
            <person name="Tamura T."/>
        </authorList>
    </citation>
    <scope>NUCLEOTIDE SEQUENCE [LARGE SCALE GENOMIC DNA]</scope>
    <source>
        <strain evidence="1 2">NBRC 110450</strain>
    </source>
</reference>
<sequence length="252" mass="26479">MTPEQAAGSARPTVLKLGSAFIECPRTLRRARQMGISGWAFLVTGRGAVLGDVRTETVAAAIGILSPDAVADGWETAVRVATPSAVAEVSRAECCRWGIDYLAGFPPIARLIELVEPVVVAADATGMPLFAAWRGMPIPADAAPAARAAVFLHLLFEYYSGASLMAVRAAGMTAMEIILAGPDGESSAVAYGWTPPYPPVGPLVRRRLWVESVTDRIVAQAFGVLDPAERAELVNLLGAALTGVRMSPPNLD</sequence>